<dbReference type="InterPro" id="IPR046960">
    <property type="entry name" value="PPR_At4g14850-like_plant"/>
</dbReference>
<keyword evidence="2" id="KW-1185">Reference proteome</keyword>
<dbReference type="GO" id="GO:0003723">
    <property type="term" value="F:RNA binding"/>
    <property type="evidence" value="ECO:0007669"/>
    <property type="project" value="InterPro"/>
</dbReference>
<protein>
    <submittedName>
        <fullName evidence="1">Pentatricopeptide repeat-containing protein</fullName>
    </submittedName>
</protein>
<dbReference type="PANTHER" id="PTHR47926">
    <property type="entry name" value="PENTATRICOPEPTIDE REPEAT-CONTAINING PROTEIN"/>
    <property type="match status" value="1"/>
</dbReference>
<organism evidence="1 2">
    <name type="scientific">Panicum miliaceum</name>
    <name type="common">Proso millet</name>
    <name type="synonym">Broomcorn millet</name>
    <dbReference type="NCBI Taxonomy" id="4540"/>
    <lineage>
        <taxon>Eukaryota</taxon>
        <taxon>Viridiplantae</taxon>
        <taxon>Streptophyta</taxon>
        <taxon>Embryophyta</taxon>
        <taxon>Tracheophyta</taxon>
        <taxon>Spermatophyta</taxon>
        <taxon>Magnoliopsida</taxon>
        <taxon>Liliopsida</taxon>
        <taxon>Poales</taxon>
        <taxon>Poaceae</taxon>
        <taxon>PACMAD clade</taxon>
        <taxon>Panicoideae</taxon>
        <taxon>Panicodae</taxon>
        <taxon>Paniceae</taxon>
        <taxon>Panicinae</taxon>
        <taxon>Panicum</taxon>
        <taxon>Panicum sect. Panicum</taxon>
    </lineage>
</organism>
<name>A0A3L6SKF4_PANMI</name>
<dbReference type="PANTHER" id="PTHR47926:SF460">
    <property type="entry name" value="OS01G0815900 PROTEIN"/>
    <property type="match status" value="1"/>
</dbReference>
<proteinExistence type="predicted"/>
<dbReference type="EMBL" id="PQIB02000004">
    <property type="protein sequence ID" value="RLN23109.1"/>
    <property type="molecule type" value="Genomic_DNA"/>
</dbReference>
<dbReference type="Gene3D" id="1.25.40.10">
    <property type="entry name" value="Tetratricopeptide repeat domain"/>
    <property type="match status" value="1"/>
</dbReference>
<evidence type="ECO:0000313" key="2">
    <source>
        <dbReference type="Proteomes" id="UP000275267"/>
    </source>
</evidence>
<comment type="caution">
    <text evidence="1">The sequence shown here is derived from an EMBL/GenBank/DDBJ whole genome shotgun (WGS) entry which is preliminary data.</text>
</comment>
<dbReference type="AlphaFoldDB" id="A0A3L6SKF4"/>
<sequence length="164" mass="18442">MTWFSPSQLLGQQRPPFRLAASPHLHSLIALLLGHHDRRRLLLQIHAQLVAHQAFDQSPAPWHALLKAYSHGPFPQEALHLFRHARRYLADDTFAFAFALKACAGLGWRRSGAQLHGLVITKGFEFHAYVHTSLVNADAEQARKLVDERKTVKVPGLALVGEIR</sequence>
<evidence type="ECO:0000313" key="1">
    <source>
        <dbReference type="EMBL" id="RLN23109.1"/>
    </source>
</evidence>
<dbReference type="InterPro" id="IPR011990">
    <property type="entry name" value="TPR-like_helical_dom_sf"/>
</dbReference>
<accession>A0A3L6SKF4</accession>
<gene>
    <name evidence="1" type="ORF">C2845_PM07G25560</name>
</gene>
<dbReference type="GO" id="GO:0009451">
    <property type="term" value="P:RNA modification"/>
    <property type="evidence" value="ECO:0007669"/>
    <property type="project" value="InterPro"/>
</dbReference>
<dbReference type="Proteomes" id="UP000275267">
    <property type="component" value="Unassembled WGS sequence"/>
</dbReference>
<dbReference type="STRING" id="4540.A0A3L6SKF4"/>
<reference evidence="2" key="1">
    <citation type="journal article" date="2019" name="Nat. Commun.">
        <title>The genome of broomcorn millet.</title>
        <authorList>
            <person name="Zou C."/>
            <person name="Miki D."/>
            <person name="Li D."/>
            <person name="Tang Q."/>
            <person name="Xiao L."/>
            <person name="Rajput S."/>
            <person name="Deng P."/>
            <person name="Jia W."/>
            <person name="Huang R."/>
            <person name="Zhang M."/>
            <person name="Sun Y."/>
            <person name="Hu J."/>
            <person name="Fu X."/>
            <person name="Schnable P.S."/>
            <person name="Li F."/>
            <person name="Zhang H."/>
            <person name="Feng B."/>
            <person name="Zhu X."/>
            <person name="Liu R."/>
            <person name="Schnable J.C."/>
            <person name="Zhu J.-K."/>
            <person name="Zhang H."/>
        </authorList>
    </citation>
    <scope>NUCLEOTIDE SEQUENCE [LARGE SCALE GENOMIC DNA]</scope>
</reference>